<organism evidence="1 2">
    <name type="scientific">Kluyvera ascorbata</name>
    <dbReference type="NCBI Taxonomy" id="51288"/>
    <lineage>
        <taxon>Bacteria</taxon>
        <taxon>Pseudomonadati</taxon>
        <taxon>Pseudomonadota</taxon>
        <taxon>Gammaproteobacteria</taxon>
        <taxon>Enterobacterales</taxon>
        <taxon>Enterobacteriaceae</taxon>
        <taxon>Kluyvera</taxon>
    </lineage>
</organism>
<evidence type="ECO:0000313" key="1">
    <source>
        <dbReference type="EMBL" id="MEE9657497.1"/>
    </source>
</evidence>
<protein>
    <submittedName>
        <fullName evidence="1">DUF1653 domain-containing protein</fullName>
    </submittedName>
</protein>
<reference evidence="1 2" key="1">
    <citation type="submission" date="2023-10" db="EMBL/GenBank/DDBJ databases">
        <title>Wastewater isolates of ESBL- and carbapenemase-producing Gram-negative bacteria from New Zealand.</title>
        <authorList>
            <person name="Straub C."/>
            <person name="Weaver L."/>
            <person name="Cornelius A."/>
            <person name="Mcgill E."/>
            <person name="Dyet K."/>
            <person name="White L."/>
            <person name="Pattis I."/>
        </authorList>
    </citation>
    <scope>NUCLEOTIDE SEQUENCE [LARGE SCALE GENOMIC DNA]</scope>
    <source>
        <strain evidence="1 2">ESBL09</strain>
    </source>
</reference>
<proteinExistence type="predicted"/>
<name>A0AB35XFH8_9ENTR</name>
<accession>A0AB35XFH8</accession>
<dbReference type="Gene3D" id="2.30.30.320">
    <property type="entry name" value="DUF1653-like domain"/>
    <property type="match status" value="1"/>
</dbReference>
<dbReference type="AlphaFoldDB" id="A0AB35XFH8"/>
<dbReference type="Proteomes" id="UP001331691">
    <property type="component" value="Unassembled WGS sequence"/>
</dbReference>
<dbReference type="EMBL" id="JAZKKV010000004">
    <property type="protein sequence ID" value="MEE9657497.1"/>
    <property type="molecule type" value="Genomic_DNA"/>
</dbReference>
<evidence type="ECO:0000313" key="2">
    <source>
        <dbReference type="Proteomes" id="UP001331691"/>
    </source>
</evidence>
<comment type="caution">
    <text evidence="1">The sequence shown here is derived from an EMBL/GenBank/DDBJ whole genome shotgun (WGS) entry which is preliminary data.</text>
</comment>
<dbReference type="RefSeq" id="WP_063160623.1">
    <property type="nucleotide sequence ID" value="NZ_JAZKKV010000004.1"/>
</dbReference>
<gene>
    <name evidence="1" type="ORF">V4836_25930</name>
</gene>
<sequence length="148" mass="16869">MKPYMPEVGQRALMLLDNAIKPAWKPCRILAISTFGYAIETEDEEFGATPRWFDMLGKGAHIRFRPFYDFSIDWRHLKSGEHYQMIAIANQTATKEGFEPTVVYKKMSTGEVFSRSAEAFYQKFEPFPMNGVVIEAQSLGYAKSGTAH</sequence>
<keyword evidence="2" id="KW-1185">Reference proteome</keyword>
<dbReference type="InterPro" id="IPR037135">
    <property type="entry name" value="DUF1653-like_dom_sf"/>
</dbReference>